<comment type="catalytic activity">
    <reaction evidence="3">
        <text>alpha-D-glucosamine 6-phosphate + H2O = beta-D-fructose 6-phosphate + NH4(+)</text>
        <dbReference type="Rhea" id="RHEA:12172"/>
        <dbReference type="ChEBI" id="CHEBI:15377"/>
        <dbReference type="ChEBI" id="CHEBI:28938"/>
        <dbReference type="ChEBI" id="CHEBI:57634"/>
        <dbReference type="ChEBI" id="CHEBI:75989"/>
        <dbReference type="EC" id="3.5.99.6"/>
    </reaction>
</comment>
<keyword evidence="1 3" id="KW-0378">Hydrolase</keyword>
<dbReference type="GO" id="GO:0004342">
    <property type="term" value="F:glucosamine-6-phosphate deaminase activity"/>
    <property type="evidence" value="ECO:0007669"/>
    <property type="project" value="UniProtKB-UniRule"/>
</dbReference>
<comment type="caution">
    <text evidence="5">The sequence shown here is derived from an EMBL/GenBank/DDBJ whole genome shotgun (WGS) entry which is preliminary data.</text>
</comment>
<dbReference type="GO" id="GO:0006043">
    <property type="term" value="P:glucosamine catabolic process"/>
    <property type="evidence" value="ECO:0007669"/>
    <property type="project" value="TreeGrafter"/>
</dbReference>
<evidence type="ECO:0000259" key="4">
    <source>
        <dbReference type="Pfam" id="PF01182"/>
    </source>
</evidence>
<dbReference type="NCBIfam" id="TIGR00502">
    <property type="entry name" value="nagB"/>
    <property type="match status" value="1"/>
</dbReference>
<dbReference type="HAMAP" id="MF_01241">
    <property type="entry name" value="GlcN6P_deamin"/>
    <property type="match status" value="1"/>
</dbReference>
<dbReference type="GO" id="GO:0019262">
    <property type="term" value="P:N-acetylneuraminate catabolic process"/>
    <property type="evidence" value="ECO:0007669"/>
    <property type="project" value="UniProtKB-UniRule"/>
</dbReference>
<dbReference type="PANTHER" id="PTHR11280:SF5">
    <property type="entry name" value="GLUCOSAMINE-6-PHOSPHATE ISOMERASE"/>
    <property type="match status" value="1"/>
</dbReference>
<evidence type="ECO:0000313" key="5">
    <source>
        <dbReference type="EMBL" id="RAL24278.1"/>
    </source>
</evidence>
<dbReference type="RefSeq" id="WP_113659269.1">
    <property type="nucleotide sequence ID" value="NZ_KZ845667.1"/>
</dbReference>
<dbReference type="Proteomes" id="UP000251213">
    <property type="component" value="Unassembled WGS sequence"/>
</dbReference>
<dbReference type="InterPro" id="IPR006148">
    <property type="entry name" value="Glc/Gal-6P_isomerase"/>
</dbReference>
<dbReference type="GO" id="GO:0006046">
    <property type="term" value="P:N-acetylglucosamine catabolic process"/>
    <property type="evidence" value="ECO:0007669"/>
    <property type="project" value="UniProtKB-UniRule"/>
</dbReference>
<dbReference type="AlphaFoldDB" id="A0A364K4G6"/>
<accession>A0A364K4G6</accession>
<feature type="active site" description="Proton acceptor; for ring-opening step" evidence="3">
    <location>
        <position position="139"/>
    </location>
</feature>
<dbReference type="UniPathway" id="UPA00629">
    <property type="reaction ID" value="UER00684"/>
</dbReference>
<evidence type="ECO:0000256" key="2">
    <source>
        <dbReference type="ARBA" id="ARBA00023277"/>
    </source>
</evidence>
<dbReference type="InterPro" id="IPR037171">
    <property type="entry name" value="NagB/RpiA_transferase-like"/>
</dbReference>
<evidence type="ECO:0000313" key="6">
    <source>
        <dbReference type="Proteomes" id="UP000251213"/>
    </source>
</evidence>
<dbReference type="EMBL" id="QJKK01000005">
    <property type="protein sequence ID" value="RAL24278.1"/>
    <property type="molecule type" value="Genomic_DNA"/>
</dbReference>
<feature type="active site" description="For ring-opening step" evidence="3">
    <location>
        <position position="137"/>
    </location>
</feature>
<organism evidence="5 6">
    <name type="scientific">Thermoflavimicrobium daqui</name>
    <dbReference type="NCBI Taxonomy" id="2137476"/>
    <lineage>
        <taxon>Bacteria</taxon>
        <taxon>Bacillati</taxon>
        <taxon>Bacillota</taxon>
        <taxon>Bacilli</taxon>
        <taxon>Bacillales</taxon>
        <taxon>Thermoactinomycetaceae</taxon>
        <taxon>Thermoflavimicrobium</taxon>
    </lineage>
</organism>
<dbReference type="GO" id="GO:0005737">
    <property type="term" value="C:cytoplasm"/>
    <property type="evidence" value="ECO:0007669"/>
    <property type="project" value="TreeGrafter"/>
</dbReference>
<dbReference type="Gene3D" id="3.40.50.1360">
    <property type="match status" value="1"/>
</dbReference>
<dbReference type="GO" id="GO:0042802">
    <property type="term" value="F:identical protein binding"/>
    <property type="evidence" value="ECO:0007669"/>
    <property type="project" value="TreeGrafter"/>
</dbReference>
<comment type="similarity">
    <text evidence="3">Belongs to the glucosamine/galactosamine-6-phosphate isomerase family. NagB subfamily.</text>
</comment>
<feature type="active site" description="For ring-opening step" evidence="3">
    <location>
        <position position="144"/>
    </location>
</feature>
<dbReference type="InterPro" id="IPR004547">
    <property type="entry name" value="Glucosamine6P_isomerase"/>
</dbReference>
<protein>
    <recommendedName>
        <fullName evidence="3">Glucosamine-6-phosphate deaminase</fullName>
        <ecNumber evidence="3">3.5.99.6</ecNumber>
    </recommendedName>
    <alternativeName>
        <fullName evidence="3">GlcN6P deaminase</fullName>
        <shortName evidence="3">GNPDA</shortName>
    </alternativeName>
    <alternativeName>
        <fullName evidence="3">Glucosamine-6-phosphate isomerase</fullName>
    </alternativeName>
</protein>
<sequence length="252" mass="28149">MLQLIVCDHYEELSRQAARIVAKQVTNKPTSVIGFATGSTPVGLYQELTKMYQKGEVNFKQIRTFNLDEYVGLDKEHPQSYYRFMWENLFGKVGIEKSQIHFPSGIFQDPVQACNEYESQLKKEGPIDLQILGIGANGHIGFNEPAESFILNTHIIQLADKTIEANARFFRDKSEVPRQAITMGVGNIMNAKKIILLASDKSKAKAVQSVFSSIVDPRVPATILQLHADVSILVTNEVADLLKDLNLEQIVG</sequence>
<dbReference type="CDD" id="cd01399">
    <property type="entry name" value="GlcN6P_deaminase"/>
    <property type="match status" value="1"/>
</dbReference>
<dbReference type="OrthoDB" id="9791139at2"/>
<evidence type="ECO:0000256" key="1">
    <source>
        <dbReference type="ARBA" id="ARBA00022801"/>
    </source>
</evidence>
<dbReference type="InterPro" id="IPR018321">
    <property type="entry name" value="Glucosamine6P_isomerase_CS"/>
</dbReference>
<comment type="pathway">
    <text evidence="3">Amino-sugar metabolism; N-acetylneuraminate degradation; D-fructose 6-phosphate from N-acetylneuraminate: step 5/5.</text>
</comment>
<dbReference type="PROSITE" id="PS01161">
    <property type="entry name" value="GLC_GALNAC_ISOMERASE"/>
    <property type="match status" value="1"/>
</dbReference>
<comment type="function">
    <text evidence="3">Catalyzes the reversible isomerization-deamination of glucosamine 6-phosphate (GlcN6P) to form fructose 6-phosphate (Fru6P) and ammonium ion.</text>
</comment>
<reference evidence="5 6" key="2">
    <citation type="submission" date="2018-06" db="EMBL/GenBank/DDBJ databases">
        <authorList>
            <person name="Zhirakovskaya E."/>
        </authorList>
    </citation>
    <scope>NUCLEOTIDE SEQUENCE [LARGE SCALE GENOMIC DNA]</scope>
    <source>
        <strain evidence="5 6">FBKL4.011</strain>
    </source>
</reference>
<dbReference type="SUPFAM" id="SSF100950">
    <property type="entry name" value="NagB/RpiA/CoA transferase-like"/>
    <property type="match status" value="1"/>
</dbReference>
<dbReference type="PANTHER" id="PTHR11280">
    <property type="entry name" value="GLUCOSAMINE-6-PHOSPHATE ISOMERASE"/>
    <property type="match status" value="1"/>
</dbReference>
<proteinExistence type="inferred from homology"/>
<evidence type="ECO:0000256" key="3">
    <source>
        <dbReference type="HAMAP-Rule" id="MF_01241"/>
    </source>
</evidence>
<gene>
    <name evidence="3 5" type="primary">nagB</name>
    <name evidence="5" type="ORF">DL897_11430</name>
</gene>
<feature type="domain" description="Glucosamine/galactosamine-6-phosphate isomerase" evidence="4">
    <location>
        <begin position="11"/>
        <end position="225"/>
    </location>
</feature>
<name>A0A364K4G6_9BACL</name>
<dbReference type="GO" id="GO:0005975">
    <property type="term" value="P:carbohydrate metabolic process"/>
    <property type="evidence" value="ECO:0007669"/>
    <property type="project" value="InterPro"/>
</dbReference>
<keyword evidence="2 3" id="KW-0119">Carbohydrate metabolism</keyword>
<keyword evidence="6" id="KW-1185">Reference proteome</keyword>
<dbReference type="EC" id="3.5.99.6" evidence="3"/>
<comment type="caution">
    <text evidence="3">Lacks conserved residue(s) required for the propagation of feature annotation.</text>
</comment>
<feature type="active site" description="Proton acceptor; for enolization step" evidence="3">
    <location>
        <position position="68"/>
    </location>
</feature>
<dbReference type="Pfam" id="PF01182">
    <property type="entry name" value="Glucosamine_iso"/>
    <property type="match status" value="1"/>
</dbReference>
<reference evidence="5 6" key="1">
    <citation type="submission" date="2018-06" db="EMBL/GenBank/DDBJ databases">
        <title>Thermoflavimicrobium daqus sp. nov., a thermophilic microbe isolated from Moutai-flavour Daqu.</title>
        <authorList>
            <person name="Wang X."/>
            <person name="Zhou H."/>
        </authorList>
    </citation>
    <scope>NUCLEOTIDE SEQUENCE [LARGE SCALE GENOMIC DNA]</scope>
    <source>
        <strain evidence="5 6">FBKL4.011</strain>
    </source>
</reference>